<evidence type="ECO:0000256" key="2">
    <source>
        <dbReference type="ARBA" id="ARBA00022679"/>
    </source>
</evidence>
<evidence type="ECO:0000259" key="4">
    <source>
        <dbReference type="SMART" id="SM00672"/>
    </source>
</evidence>
<evidence type="ECO:0000256" key="3">
    <source>
        <dbReference type="SAM" id="SignalP"/>
    </source>
</evidence>
<dbReference type="Proteomes" id="UP000001568">
    <property type="component" value="Chromosome 18"/>
</dbReference>
<dbReference type="PANTHER" id="PTHR12203:SF35">
    <property type="entry name" value="PROTEIN O-GLUCOSYLTRANSFERASE 1"/>
    <property type="match status" value="1"/>
</dbReference>
<evidence type="ECO:0000313" key="6">
    <source>
        <dbReference type="Proteomes" id="UP000001568"/>
    </source>
</evidence>
<feature type="domain" description="Glycosyl transferase CAP10" evidence="4">
    <location>
        <begin position="136"/>
        <end position="399"/>
    </location>
</feature>
<keyword evidence="2" id="KW-0808">Transferase</keyword>
<dbReference type="GeneID" id="5006408"/>
<dbReference type="GO" id="GO:0016740">
    <property type="term" value="F:transferase activity"/>
    <property type="evidence" value="ECO:0007669"/>
    <property type="project" value="UniProtKB-KW"/>
</dbReference>
<evidence type="ECO:0000313" key="5">
    <source>
        <dbReference type="EMBL" id="ABP00625.1"/>
    </source>
</evidence>
<gene>
    <name evidence="5" type="ORF">OSTLU_28499</name>
</gene>
<keyword evidence="3" id="KW-0732">Signal</keyword>
<dbReference type="PANTHER" id="PTHR12203">
    <property type="entry name" value="KDEL LYS-ASP-GLU-LEU CONTAINING - RELATED"/>
    <property type="match status" value="1"/>
</dbReference>
<dbReference type="AlphaFoldDB" id="A4SAA6"/>
<dbReference type="HOGENOM" id="CLU_697166_0_0_1"/>
<feature type="chain" id="PRO_5002673288" description="Glycosyl transferase CAP10 domain-containing protein" evidence="3">
    <location>
        <begin position="30"/>
        <end position="401"/>
    </location>
</feature>
<dbReference type="Gramene" id="ABP00625">
    <property type="protein sequence ID" value="ABP00625"/>
    <property type="gene ID" value="OSTLU_28499"/>
</dbReference>
<organism evidence="5 6">
    <name type="scientific">Ostreococcus lucimarinus (strain CCE9901)</name>
    <dbReference type="NCBI Taxonomy" id="436017"/>
    <lineage>
        <taxon>Eukaryota</taxon>
        <taxon>Viridiplantae</taxon>
        <taxon>Chlorophyta</taxon>
        <taxon>Mamiellophyceae</taxon>
        <taxon>Mamiellales</taxon>
        <taxon>Bathycoccaceae</taxon>
        <taxon>Ostreococcus</taxon>
    </lineage>
</organism>
<dbReference type="EMBL" id="CP000598">
    <property type="protein sequence ID" value="ABP00625.1"/>
    <property type="molecule type" value="Genomic_DNA"/>
</dbReference>
<sequence>MSTAAMKTSARRLGLRVLLAFWLLKFVLSLQFITRGCERSVKYLSEMWMREDAWTHCRNCCGDVRERMLKFSSFGLGKDVACFTIHPEATSPSSYTFVARRREPLNRSYFKSALRFLRDVAVERRQNQGERSDVALRLLWVIDDDASMPRELKRELKSLNTFILAHSINVDCFTDESVVLAPNFHFIKRDGFKPLLRNLREREIPFDERKSDVFWRGSTSGMSTKCEIEEPARVDVNERVTACVELPRVRAVQSSINVPWLDVEITRRVQSCKGQTNVRISPHVSEQHWITHKGILEIDGNVDAWGNRWRMESGSVLFLVKSNFKHYYSDKLVDGVHYIGISGDLHDLVEKTKIVANTDGESLTKLRDITANARALMQEFTYERVVKGVSHRLNELALGMV</sequence>
<dbReference type="InterPro" id="IPR051091">
    <property type="entry name" value="O-Glucosyltr/Glycosyltrsf_90"/>
</dbReference>
<reference evidence="5 6" key="1">
    <citation type="journal article" date="2007" name="Proc. Natl. Acad. Sci. U.S.A.">
        <title>The tiny eukaryote Ostreococcus provides genomic insights into the paradox of plankton speciation.</title>
        <authorList>
            <person name="Palenik B."/>
            <person name="Grimwood J."/>
            <person name="Aerts A."/>
            <person name="Rouze P."/>
            <person name="Salamov A."/>
            <person name="Putnam N."/>
            <person name="Dupont C."/>
            <person name="Jorgensen R."/>
            <person name="Derelle E."/>
            <person name="Rombauts S."/>
            <person name="Zhou K."/>
            <person name="Otillar R."/>
            <person name="Merchant S.S."/>
            <person name="Podell S."/>
            <person name="Gaasterland T."/>
            <person name="Napoli C."/>
            <person name="Gendler K."/>
            <person name="Manuell A."/>
            <person name="Tai V."/>
            <person name="Vallon O."/>
            <person name="Piganeau G."/>
            <person name="Jancek S."/>
            <person name="Heijde M."/>
            <person name="Jabbari K."/>
            <person name="Bowler C."/>
            <person name="Lohr M."/>
            <person name="Robbens S."/>
            <person name="Werner G."/>
            <person name="Dubchak I."/>
            <person name="Pazour G.J."/>
            <person name="Ren Q."/>
            <person name="Paulsen I."/>
            <person name="Delwiche C."/>
            <person name="Schmutz J."/>
            <person name="Rokhsar D."/>
            <person name="Van de Peer Y."/>
            <person name="Moreau H."/>
            <person name="Grigoriev I.V."/>
        </authorList>
    </citation>
    <scope>NUCLEOTIDE SEQUENCE [LARGE SCALE GENOMIC DNA]</scope>
    <source>
        <strain evidence="5 6">CCE9901</strain>
    </source>
</reference>
<dbReference type="RefSeq" id="XP_001422308.1">
    <property type="nucleotide sequence ID" value="XM_001422271.1"/>
</dbReference>
<comment type="similarity">
    <text evidence="1">Belongs to the glycosyltransferase 90 family.</text>
</comment>
<dbReference type="InterPro" id="IPR006598">
    <property type="entry name" value="CAP10"/>
</dbReference>
<protein>
    <recommendedName>
        <fullName evidence="4">Glycosyl transferase CAP10 domain-containing protein</fullName>
    </recommendedName>
</protein>
<evidence type="ECO:0000256" key="1">
    <source>
        <dbReference type="ARBA" id="ARBA00010118"/>
    </source>
</evidence>
<dbReference type="SMART" id="SM00672">
    <property type="entry name" value="CAP10"/>
    <property type="match status" value="1"/>
</dbReference>
<feature type="signal peptide" evidence="3">
    <location>
        <begin position="1"/>
        <end position="29"/>
    </location>
</feature>
<name>A4SAA6_OSTLU</name>
<keyword evidence="6" id="KW-1185">Reference proteome</keyword>
<dbReference type="OrthoDB" id="541052at2759"/>
<proteinExistence type="inferred from homology"/>
<dbReference type="Pfam" id="PF05686">
    <property type="entry name" value="Glyco_transf_90"/>
    <property type="match status" value="1"/>
</dbReference>
<accession>A4SAA6</accession>
<dbReference type="KEGG" id="olu:OSTLU_28499"/>